<feature type="domain" description="SHSP" evidence="3">
    <location>
        <begin position="28"/>
        <end position="137"/>
    </location>
</feature>
<keyword evidence="5" id="KW-1185">Reference proteome</keyword>
<evidence type="ECO:0000259" key="3">
    <source>
        <dbReference type="PROSITE" id="PS01031"/>
    </source>
</evidence>
<dbReference type="InterPro" id="IPR002068">
    <property type="entry name" value="A-crystallin/Hsp20_dom"/>
</dbReference>
<dbReference type="InterPro" id="IPR008978">
    <property type="entry name" value="HSP20-like_chaperone"/>
</dbReference>
<proteinExistence type="inferred from homology"/>
<dbReference type="Pfam" id="PF00011">
    <property type="entry name" value="HSP20"/>
    <property type="match status" value="1"/>
</dbReference>
<gene>
    <name evidence="4" type="ORF">FHP25_39585</name>
</gene>
<comment type="caution">
    <text evidence="4">The sequence shown here is derived from an EMBL/GenBank/DDBJ whole genome shotgun (WGS) entry which is preliminary data.</text>
</comment>
<organism evidence="4 5">
    <name type="scientific">Vineibacter terrae</name>
    <dbReference type="NCBI Taxonomy" id="2586908"/>
    <lineage>
        <taxon>Bacteria</taxon>
        <taxon>Pseudomonadati</taxon>
        <taxon>Pseudomonadota</taxon>
        <taxon>Alphaproteobacteria</taxon>
        <taxon>Hyphomicrobiales</taxon>
        <taxon>Vineibacter</taxon>
    </lineage>
</organism>
<dbReference type="InterPro" id="IPR031107">
    <property type="entry name" value="Small_HSP"/>
</dbReference>
<dbReference type="OrthoDB" id="9792695at2"/>
<protein>
    <submittedName>
        <fullName evidence="4">Hsp20/alpha crystallin family protein</fullName>
    </submittedName>
</protein>
<evidence type="ECO:0000256" key="2">
    <source>
        <dbReference type="RuleBase" id="RU003616"/>
    </source>
</evidence>
<accession>A0A5C8P7T9</accession>
<evidence type="ECO:0000313" key="5">
    <source>
        <dbReference type="Proteomes" id="UP000321638"/>
    </source>
</evidence>
<dbReference type="PANTHER" id="PTHR11527">
    <property type="entry name" value="HEAT-SHOCK PROTEIN 20 FAMILY MEMBER"/>
    <property type="match status" value="1"/>
</dbReference>
<reference evidence="4 5" key="1">
    <citation type="submission" date="2019-06" db="EMBL/GenBank/DDBJ databases">
        <title>New taxonomy in bacterial strain CC-CFT640, isolated from vineyard.</title>
        <authorList>
            <person name="Lin S.-Y."/>
            <person name="Tsai C.-F."/>
            <person name="Young C.-C."/>
        </authorList>
    </citation>
    <scope>NUCLEOTIDE SEQUENCE [LARGE SCALE GENOMIC DNA]</scope>
    <source>
        <strain evidence="4 5">CC-CFT640</strain>
    </source>
</reference>
<dbReference type="SUPFAM" id="SSF49764">
    <property type="entry name" value="HSP20-like chaperones"/>
    <property type="match status" value="1"/>
</dbReference>
<dbReference type="Proteomes" id="UP000321638">
    <property type="component" value="Unassembled WGS sequence"/>
</dbReference>
<dbReference type="Gene3D" id="2.60.40.790">
    <property type="match status" value="1"/>
</dbReference>
<dbReference type="AlphaFoldDB" id="A0A5C8P7T9"/>
<comment type="similarity">
    <text evidence="1 2">Belongs to the small heat shock protein (HSP20) family.</text>
</comment>
<dbReference type="PROSITE" id="PS01031">
    <property type="entry name" value="SHSP"/>
    <property type="match status" value="1"/>
</dbReference>
<dbReference type="CDD" id="cd06464">
    <property type="entry name" value="ACD_sHsps-like"/>
    <property type="match status" value="1"/>
</dbReference>
<evidence type="ECO:0000256" key="1">
    <source>
        <dbReference type="PROSITE-ProRule" id="PRU00285"/>
    </source>
</evidence>
<dbReference type="EMBL" id="VDUZ01000089">
    <property type="protein sequence ID" value="TXL69303.1"/>
    <property type="molecule type" value="Genomic_DNA"/>
</dbReference>
<name>A0A5C8P7T9_9HYPH</name>
<evidence type="ECO:0000313" key="4">
    <source>
        <dbReference type="EMBL" id="TXL69303.1"/>
    </source>
</evidence>
<sequence length="137" mass="15627">MMEDTMVAPQELAVQPKKELTPKEEKTVPARYYVPNTDIHETDEALTLVMEMPGVEKKNIDVKLENDVLRIEGRIDFSKYEGLDPVYAEYNVGHFSRTFALSNKIDQDRIQADLQDGILTLTLPKAKQALPRQIPIN</sequence>